<dbReference type="EMBL" id="BJON01000034">
    <property type="protein sequence ID" value="GED72750.1"/>
    <property type="molecule type" value="Genomic_DNA"/>
</dbReference>
<dbReference type="Pfam" id="PF07285">
    <property type="entry name" value="DUF1444"/>
    <property type="match status" value="1"/>
</dbReference>
<dbReference type="AlphaFoldDB" id="A0A0K9YW00"/>
<dbReference type="Proteomes" id="UP000036834">
    <property type="component" value="Unassembled WGS sequence"/>
</dbReference>
<dbReference type="EMBL" id="LGIQ01000007">
    <property type="protein sequence ID" value="KNB72899.1"/>
    <property type="molecule type" value="Genomic_DNA"/>
</dbReference>
<proteinExistence type="predicted"/>
<evidence type="ECO:0000313" key="1">
    <source>
        <dbReference type="EMBL" id="GED72750.1"/>
    </source>
</evidence>
<dbReference type="RefSeq" id="WP_049738946.1">
    <property type="nucleotide sequence ID" value="NZ_BJON01000034.1"/>
</dbReference>
<evidence type="ECO:0000313" key="3">
    <source>
        <dbReference type="Proteomes" id="UP000036834"/>
    </source>
</evidence>
<name>A0A0K9YW00_9BACL</name>
<gene>
    <name evidence="2" type="ORF">ADS79_13790</name>
    <name evidence="1" type="ORF">BRE01_64520</name>
</gene>
<organism evidence="2 3">
    <name type="scientific">Brevibacillus reuszeri</name>
    <dbReference type="NCBI Taxonomy" id="54915"/>
    <lineage>
        <taxon>Bacteria</taxon>
        <taxon>Bacillati</taxon>
        <taxon>Bacillota</taxon>
        <taxon>Bacilli</taxon>
        <taxon>Bacillales</taxon>
        <taxon>Paenibacillaceae</taxon>
        <taxon>Brevibacillus</taxon>
    </lineage>
</organism>
<dbReference type="Proteomes" id="UP000319578">
    <property type="component" value="Unassembled WGS sequence"/>
</dbReference>
<keyword evidence="4" id="KW-1185">Reference proteome</keyword>
<evidence type="ECO:0000313" key="4">
    <source>
        <dbReference type="Proteomes" id="UP000319578"/>
    </source>
</evidence>
<dbReference type="InterPro" id="IPR010838">
    <property type="entry name" value="DUF1444"/>
</dbReference>
<dbReference type="STRING" id="54915.ADS79_13790"/>
<reference evidence="1 4" key="3">
    <citation type="submission" date="2019-06" db="EMBL/GenBank/DDBJ databases">
        <title>Whole genome shotgun sequence of Brevibacillus reuszeri NBRC 15719.</title>
        <authorList>
            <person name="Hosoyama A."/>
            <person name="Uohara A."/>
            <person name="Ohji S."/>
            <person name="Ichikawa N."/>
        </authorList>
    </citation>
    <scope>NUCLEOTIDE SEQUENCE [LARGE SCALE GENOMIC DNA]</scope>
    <source>
        <strain evidence="1 4">NBRC 15719</strain>
    </source>
</reference>
<accession>A0A0K9YW00</accession>
<dbReference type="PATRIC" id="fig|54915.3.peg.1763"/>
<evidence type="ECO:0008006" key="5">
    <source>
        <dbReference type="Google" id="ProtNLM"/>
    </source>
</evidence>
<protein>
    <recommendedName>
        <fullName evidence="5">DUF1444 domain-containing protein</fullName>
    </recommendedName>
</protein>
<reference evidence="3" key="1">
    <citation type="submission" date="2015-07" db="EMBL/GenBank/DDBJ databases">
        <title>Genome sequencing project for genomic taxonomy and phylogenomics of Bacillus-like bacteria.</title>
        <authorList>
            <person name="Liu B."/>
            <person name="Wang J."/>
            <person name="Zhu Y."/>
            <person name="Liu G."/>
            <person name="Chen Q."/>
            <person name="Chen Z."/>
            <person name="Lan J."/>
            <person name="Che J."/>
            <person name="Ge C."/>
            <person name="Shi H."/>
            <person name="Pan Z."/>
            <person name="Liu X."/>
        </authorList>
    </citation>
    <scope>NUCLEOTIDE SEQUENCE [LARGE SCALE GENOMIC DNA]</scope>
    <source>
        <strain evidence="3">DSM 9887</strain>
    </source>
</reference>
<dbReference type="OrthoDB" id="154553at2"/>
<dbReference type="NCBIfam" id="NF010189">
    <property type="entry name" value="PRK13668.1"/>
    <property type="match status" value="1"/>
</dbReference>
<sequence>MSEKEANQANKPDRQALSLSGQEQKVFPVLRHASLLKKYPDRWVTKAHTADTVLLYALDLGEGYTLIEQSLLTTAAWTEDKLHQHAMENLQNLPFSVKTQEVAGNSIHFISPQDGYAASRILLDSVIRTFDEQKQGDALGVAIPHQDVLVIADMVGDAGANLLARLTYDFASKGQVPISVLPFYWEDGELTPFIVVSHGSETAVQRKPPTA</sequence>
<reference evidence="2" key="2">
    <citation type="submission" date="2015-07" db="EMBL/GenBank/DDBJ databases">
        <title>MeaNS - Measles Nucleotide Surveillance Program.</title>
        <authorList>
            <person name="Tran T."/>
            <person name="Druce J."/>
        </authorList>
    </citation>
    <scope>NUCLEOTIDE SEQUENCE</scope>
    <source>
        <strain evidence="2">DSM 9887</strain>
    </source>
</reference>
<evidence type="ECO:0000313" key="2">
    <source>
        <dbReference type="EMBL" id="KNB72899.1"/>
    </source>
</evidence>
<comment type="caution">
    <text evidence="2">The sequence shown here is derived from an EMBL/GenBank/DDBJ whole genome shotgun (WGS) entry which is preliminary data.</text>
</comment>